<feature type="transmembrane region" description="Helical" evidence="16">
    <location>
        <begin position="654"/>
        <end position="674"/>
    </location>
</feature>
<dbReference type="Pfam" id="PF00122">
    <property type="entry name" value="E1-E2_ATPase"/>
    <property type="match status" value="1"/>
</dbReference>
<evidence type="ECO:0000256" key="12">
    <source>
        <dbReference type="ARBA" id="ARBA00022967"/>
    </source>
</evidence>
<feature type="transmembrane region" description="Helical" evidence="16">
    <location>
        <begin position="288"/>
        <end position="311"/>
    </location>
</feature>
<feature type="domain" description="P-type ATPase A" evidence="18">
    <location>
        <begin position="153"/>
        <end position="242"/>
    </location>
</feature>
<evidence type="ECO:0000256" key="16">
    <source>
        <dbReference type="HAMAP-Rule" id="MF_00285"/>
    </source>
</evidence>
<dbReference type="NCBIfam" id="TIGR01494">
    <property type="entry name" value="ATPase_P-type"/>
    <property type="match status" value="2"/>
</dbReference>
<dbReference type="Gene3D" id="2.70.150.10">
    <property type="entry name" value="Calcium-transporting ATPase, cytoplasmic transduction domain A"/>
    <property type="match status" value="1"/>
</dbReference>
<dbReference type="PROSITE" id="PS00154">
    <property type="entry name" value="ATPASE_E1_E2"/>
    <property type="match status" value="1"/>
</dbReference>
<feature type="active site" description="4-aspartylphosphate intermediate" evidence="16">
    <location>
        <position position="341"/>
    </location>
</feature>
<feature type="transmembrane region" description="Helical" evidence="16">
    <location>
        <begin position="253"/>
        <end position="276"/>
    </location>
</feature>
<comment type="subunit">
    <text evidence="16">The system is composed of three essential subunits: KdpA, KdpB and KdpC.</text>
</comment>
<keyword evidence="15 16" id="KW-0472">Membrane</keyword>
<gene>
    <name evidence="16 19" type="primary">kdpB</name>
    <name evidence="19" type="ORF">ACFPER_07095</name>
</gene>
<dbReference type="NCBIfam" id="TIGR01497">
    <property type="entry name" value="kdpB"/>
    <property type="match status" value="1"/>
</dbReference>
<dbReference type="SUPFAM" id="SSF81653">
    <property type="entry name" value="Calcium ATPase, transduction domain A"/>
    <property type="match status" value="1"/>
</dbReference>
<dbReference type="SUPFAM" id="SSF81665">
    <property type="entry name" value="Calcium ATPase, transmembrane domain M"/>
    <property type="match status" value="1"/>
</dbReference>
<protein>
    <recommendedName>
        <fullName evidence="16">Potassium-transporting ATPase ATP-binding subunit</fullName>
        <ecNumber evidence="16">7.2.2.6</ecNumber>
    </recommendedName>
    <alternativeName>
        <fullName evidence="16">ATP phosphohydrolase [potassium-transporting] B chain</fullName>
    </alternativeName>
    <alternativeName>
        <fullName evidence="16">Potassium-binding and translocating subunit B</fullName>
    </alternativeName>
    <alternativeName>
        <fullName evidence="16">Potassium-translocating ATPase B chain</fullName>
    </alternativeName>
</protein>
<organism evidence="19 20">
    <name type="scientific">Agromyces aurantiacus</name>
    <dbReference type="NCBI Taxonomy" id="165814"/>
    <lineage>
        <taxon>Bacteria</taxon>
        <taxon>Bacillati</taxon>
        <taxon>Actinomycetota</taxon>
        <taxon>Actinomycetes</taxon>
        <taxon>Micrococcales</taxon>
        <taxon>Microbacteriaceae</taxon>
        <taxon>Agromyces</taxon>
    </lineage>
</organism>
<dbReference type="Pfam" id="PF00702">
    <property type="entry name" value="Hydrolase"/>
    <property type="match status" value="1"/>
</dbReference>
<feature type="transmembrane region" description="Helical" evidence="16">
    <location>
        <begin position="694"/>
        <end position="719"/>
    </location>
</feature>
<dbReference type="InterPro" id="IPR001757">
    <property type="entry name" value="P_typ_ATPase"/>
</dbReference>
<keyword evidence="3 16" id="KW-1003">Cell membrane</keyword>
<comment type="catalytic activity">
    <reaction evidence="16">
        <text>K(+)(out) + ATP + H2O = K(+)(in) + ADP + phosphate + H(+)</text>
        <dbReference type="Rhea" id="RHEA:16777"/>
        <dbReference type="ChEBI" id="CHEBI:15377"/>
        <dbReference type="ChEBI" id="CHEBI:15378"/>
        <dbReference type="ChEBI" id="CHEBI:29103"/>
        <dbReference type="ChEBI" id="CHEBI:30616"/>
        <dbReference type="ChEBI" id="CHEBI:43474"/>
        <dbReference type="ChEBI" id="CHEBI:456216"/>
        <dbReference type="EC" id="7.2.2.6"/>
    </reaction>
</comment>
<dbReference type="HAMAP" id="MF_00285">
    <property type="entry name" value="KdpB"/>
    <property type="match status" value="1"/>
</dbReference>
<evidence type="ECO:0000256" key="6">
    <source>
        <dbReference type="ARBA" id="ARBA00022692"/>
    </source>
</evidence>
<evidence type="ECO:0000256" key="2">
    <source>
        <dbReference type="ARBA" id="ARBA00022448"/>
    </source>
</evidence>
<evidence type="ECO:0000313" key="19">
    <source>
        <dbReference type="EMBL" id="MFC4828546.1"/>
    </source>
</evidence>
<evidence type="ECO:0000256" key="17">
    <source>
        <dbReference type="SAM" id="MobiDB-lite"/>
    </source>
</evidence>
<feature type="transmembrane region" description="Helical" evidence="16">
    <location>
        <begin position="53"/>
        <end position="71"/>
    </location>
</feature>
<feature type="region of interest" description="Disordered" evidence="17">
    <location>
        <begin position="1"/>
        <end position="30"/>
    </location>
</feature>
<evidence type="ECO:0000256" key="9">
    <source>
        <dbReference type="ARBA" id="ARBA00022840"/>
    </source>
</evidence>
<dbReference type="InterPro" id="IPR008250">
    <property type="entry name" value="ATPase_P-typ_transduc_dom_A_sf"/>
</dbReference>
<dbReference type="InterPro" id="IPR023214">
    <property type="entry name" value="HAD_sf"/>
</dbReference>
<evidence type="ECO:0000256" key="5">
    <source>
        <dbReference type="ARBA" id="ARBA00022553"/>
    </source>
</evidence>
<keyword evidence="4 16" id="KW-0633">Potassium transport</keyword>
<evidence type="ECO:0000256" key="11">
    <source>
        <dbReference type="ARBA" id="ARBA00022958"/>
    </source>
</evidence>
<dbReference type="InterPro" id="IPR023299">
    <property type="entry name" value="ATPase_P-typ_cyto_dom_N"/>
</dbReference>
<dbReference type="EMBL" id="JBHSJC010000001">
    <property type="protein sequence ID" value="MFC4828546.1"/>
    <property type="molecule type" value="Genomic_DNA"/>
</dbReference>
<keyword evidence="13 16" id="KW-1133">Transmembrane helix</keyword>
<feature type="binding site" evidence="16">
    <location>
        <position position="382"/>
    </location>
    <ligand>
        <name>ATP</name>
        <dbReference type="ChEBI" id="CHEBI:30616"/>
    </ligand>
</feature>
<evidence type="ECO:0000256" key="8">
    <source>
        <dbReference type="ARBA" id="ARBA00022741"/>
    </source>
</evidence>
<dbReference type="SFLD" id="SFLDS00003">
    <property type="entry name" value="Haloacid_Dehalogenase"/>
    <property type="match status" value="1"/>
</dbReference>
<keyword evidence="14 16" id="KW-0406">Ion transport</keyword>
<comment type="subcellular location">
    <subcellularLocation>
        <location evidence="1 16">Cell membrane</location>
        <topology evidence="1 16">Multi-pass membrane protein</topology>
    </subcellularLocation>
</comment>
<comment type="caution">
    <text evidence="19">The sequence shown here is derived from an EMBL/GenBank/DDBJ whole genome shotgun (WGS) entry which is preliminary data.</text>
</comment>
<evidence type="ECO:0000256" key="1">
    <source>
        <dbReference type="ARBA" id="ARBA00004651"/>
    </source>
</evidence>
<dbReference type="RefSeq" id="WP_204391686.1">
    <property type="nucleotide sequence ID" value="NZ_JAFBBW010000001.1"/>
</dbReference>
<keyword evidence="11 16" id="KW-0630">Potassium</keyword>
<dbReference type="PRINTS" id="PR00119">
    <property type="entry name" value="CATATPASE"/>
</dbReference>
<dbReference type="PANTHER" id="PTHR43743:SF1">
    <property type="entry name" value="POTASSIUM-TRANSPORTING ATPASE ATP-BINDING SUBUNIT"/>
    <property type="match status" value="1"/>
</dbReference>
<dbReference type="PANTHER" id="PTHR43743">
    <property type="entry name" value="POTASSIUM-TRANSPORTING ATPASE ATP-BINDING SUBUNIT"/>
    <property type="match status" value="1"/>
</dbReference>
<feature type="binding site" evidence="16">
    <location>
        <position position="562"/>
    </location>
    <ligand>
        <name>Mg(2+)</name>
        <dbReference type="ChEBI" id="CHEBI:18420"/>
    </ligand>
</feature>
<evidence type="ECO:0000256" key="14">
    <source>
        <dbReference type="ARBA" id="ARBA00023065"/>
    </source>
</evidence>
<proteinExistence type="inferred from homology"/>
<dbReference type="InterPro" id="IPR059000">
    <property type="entry name" value="ATPase_P-type_domA"/>
</dbReference>
<dbReference type="Gene3D" id="3.40.1110.10">
    <property type="entry name" value="Calcium-transporting ATPase, cytoplasmic domain N"/>
    <property type="match status" value="1"/>
</dbReference>
<evidence type="ECO:0000256" key="3">
    <source>
        <dbReference type="ARBA" id="ARBA00022475"/>
    </source>
</evidence>
<dbReference type="SUPFAM" id="SSF56784">
    <property type="entry name" value="HAD-like"/>
    <property type="match status" value="1"/>
</dbReference>
<evidence type="ECO:0000256" key="10">
    <source>
        <dbReference type="ARBA" id="ARBA00022842"/>
    </source>
</evidence>
<dbReference type="EC" id="7.2.2.6" evidence="16"/>
<feature type="binding site" evidence="16">
    <location>
        <position position="427"/>
    </location>
    <ligand>
        <name>ATP</name>
        <dbReference type="ChEBI" id="CHEBI:30616"/>
    </ligand>
</feature>
<feature type="binding site" evidence="16">
    <location>
        <position position="558"/>
    </location>
    <ligand>
        <name>Mg(2+)</name>
        <dbReference type="ChEBI" id="CHEBI:18420"/>
    </ligand>
</feature>
<keyword evidence="10 16" id="KW-0460">Magnesium</keyword>
<evidence type="ECO:0000313" key="20">
    <source>
        <dbReference type="Proteomes" id="UP001595960"/>
    </source>
</evidence>
<keyword evidence="9 16" id="KW-0067">ATP-binding</keyword>
<keyword evidence="2 16" id="KW-0813">Transport</keyword>
<name>A0ABV9R4Z4_9MICO</name>
<feature type="binding site" evidence="16">
    <location>
        <begin position="408"/>
        <end position="415"/>
    </location>
    <ligand>
        <name>ATP</name>
        <dbReference type="ChEBI" id="CHEBI:30616"/>
    </ligand>
</feature>
<keyword evidence="12 16" id="KW-1278">Translocase</keyword>
<comment type="similarity">
    <text evidence="16">Belongs to the cation transport ATPase (P-type) (TC 3.A.3) family. Type IA subfamily.</text>
</comment>
<feature type="transmembrane region" description="Helical" evidence="16">
    <location>
        <begin position="91"/>
        <end position="109"/>
    </location>
</feature>
<keyword evidence="5 16" id="KW-0597">Phosphoprotein</keyword>
<dbReference type="InterPro" id="IPR006391">
    <property type="entry name" value="P-type_ATPase_bsu_IA"/>
</dbReference>
<keyword evidence="6 16" id="KW-0812">Transmembrane</keyword>
<dbReference type="CDD" id="cd02078">
    <property type="entry name" value="P-type_ATPase_K"/>
    <property type="match status" value="1"/>
</dbReference>
<evidence type="ECO:0000256" key="7">
    <source>
        <dbReference type="ARBA" id="ARBA00022723"/>
    </source>
</evidence>
<keyword evidence="8 16" id="KW-0547">Nucleotide-binding</keyword>
<keyword evidence="20" id="KW-1185">Reference proteome</keyword>
<dbReference type="InterPro" id="IPR036412">
    <property type="entry name" value="HAD-like_sf"/>
</dbReference>
<dbReference type="Proteomes" id="UP001595960">
    <property type="component" value="Unassembled WGS sequence"/>
</dbReference>
<dbReference type="SFLD" id="SFLDG00002">
    <property type="entry name" value="C1.7:_P-type_atpase_like"/>
    <property type="match status" value="1"/>
</dbReference>
<reference evidence="20" key="1">
    <citation type="journal article" date="2019" name="Int. J. Syst. Evol. Microbiol.">
        <title>The Global Catalogue of Microorganisms (GCM) 10K type strain sequencing project: providing services to taxonomists for standard genome sequencing and annotation.</title>
        <authorList>
            <consortium name="The Broad Institute Genomics Platform"/>
            <consortium name="The Broad Institute Genome Sequencing Center for Infectious Disease"/>
            <person name="Wu L."/>
            <person name="Ma J."/>
        </authorList>
    </citation>
    <scope>NUCLEOTIDE SEQUENCE [LARGE SCALE GENOMIC DNA]</scope>
    <source>
        <strain evidence="20">CGMCC 1.12192</strain>
    </source>
</reference>
<dbReference type="SFLD" id="SFLDF00027">
    <property type="entry name" value="p-type_atpase"/>
    <property type="match status" value="1"/>
</dbReference>
<evidence type="ECO:0000256" key="4">
    <source>
        <dbReference type="ARBA" id="ARBA00022538"/>
    </source>
</evidence>
<feature type="transmembrane region" description="Helical" evidence="16">
    <location>
        <begin position="627"/>
        <end position="648"/>
    </location>
</feature>
<accession>A0ABV9R4Z4</accession>
<evidence type="ECO:0000256" key="15">
    <source>
        <dbReference type="ARBA" id="ARBA00023136"/>
    </source>
</evidence>
<dbReference type="InterPro" id="IPR023298">
    <property type="entry name" value="ATPase_P-typ_TM_dom_sf"/>
</dbReference>
<dbReference type="Gene3D" id="3.40.50.1000">
    <property type="entry name" value="HAD superfamily/HAD-like"/>
    <property type="match status" value="1"/>
</dbReference>
<evidence type="ECO:0000259" key="18">
    <source>
        <dbReference type="Pfam" id="PF00122"/>
    </source>
</evidence>
<dbReference type="InterPro" id="IPR018303">
    <property type="entry name" value="ATPase_P-typ_P_site"/>
</dbReference>
<evidence type="ECO:0000256" key="13">
    <source>
        <dbReference type="ARBA" id="ARBA00022989"/>
    </source>
</evidence>
<dbReference type="InterPro" id="IPR044492">
    <property type="entry name" value="P_typ_ATPase_HD_dom"/>
</dbReference>
<feature type="binding site" evidence="16">
    <location>
        <position position="378"/>
    </location>
    <ligand>
        <name>ATP</name>
        <dbReference type="ChEBI" id="CHEBI:30616"/>
    </ligand>
</feature>
<comment type="function">
    <text evidence="16">Part of the high-affinity ATP-driven potassium transport (or Kdp) system, which catalyzes the hydrolysis of ATP coupled with the electrogenic transport of potassium into the cytoplasm. This subunit is responsible for energy coupling to the transport system and for the release of the potassium ions to the cytoplasm.</text>
</comment>
<sequence>MSTITVPSPSGAPIEEHAPHRHPKPKAPFGPRQLLAALPGALRKLDPREMWRNPVMFIVEIGAALTTAIAIAEPFLGGPEASGGTEVPESFTWAIAGWLWATVIFANLAESVAEGRGKAQAETLRKTRTTTVAHVVRDYDATGDPAAERALLADVASADLRLGDVVVVSAGDLIPGDGDIVQGIASVDESAITGESAPVVRESGGDRSAVTGGTRVLSDRIVVRITSKPGETFVDRMIALVEGAARQRTPNEIALNILLASLSIVFVVVVLTLNPIASYAASPASVPVLIALLVCLIPTTIGGLLSAIGIAGMDRLVQQNVLAMSGRAVEAAGDVTTLLLDKTGTITYGNRRASEFVALDGVDEAELVRAAALASLADPTPEGSSIVDLAASRGIRFDAAPAGEVVPFTAQTRMSGLDLADGTVVRKGAGSTVTAWVAERARIPSSVEDELRKRVDAISTDGGTPLVVAIADAGGAPRVLGVVHLKDIVKEGLVDRFAELRAMGIRTVMITGDNPLTAKAIAAEAGVDDYLAEATPEDKLALIRREQEGGSLVAMTGDGTNDAPALAQADVGVAMNTGTSAAKEAGNMVDLDSDPTKLIDIVRIGKQLLITRGALTTFSIANDVAKYFAIIPAMFAGVFPGLAALNVMQLSSPASAVLSAIIFNAIIIVILIPLALRGVAYRPLGATAILNRNLLVYGLGGIIAPFVGIKLIDLAVGLIPGF</sequence>
<keyword evidence="7 16" id="KW-0479">Metal-binding</keyword>